<dbReference type="Proteomes" id="UP000617628">
    <property type="component" value="Unassembled WGS sequence"/>
</dbReference>
<evidence type="ECO:0000313" key="10">
    <source>
        <dbReference type="Proteomes" id="UP000617628"/>
    </source>
</evidence>
<dbReference type="InterPro" id="IPR004358">
    <property type="entry name" value="Sig_transdc_His_kin-like_C"/>
</dbReference>
<dbReference type="EC" id="2.7.13.3" evidence="2"/>
<dbReference type="SUPFAM" id="SSF55874">
    <property type="entry name" value="ATPase domain of HSP90 chaperone/DNA topoisomerase II/histidine kinase"/>
    <property type="match status" value="1"/>
</dbReference>
<feature type="transmembrane region" description="Helical" evidence="7">
    <location>
        <begin position="140"/>
        <end position="158"/>
    </location>
</feature>
<dbReference type="InterPro" id="IPR005467">
    <property type="entry name" value="His_kinase_dom"/>
</dbReference>
<dbReference type="Gene3D" id="3.30.565.10">
    <property type="entry name" value="Histidine kinase-like ATPase, C-terminal domain"/>
    <property type="match status" value="1"/>
</dbReference>
<keyword evidence="7" id="KW-0812">Transmembrane</keyword>
<sequence length="451" mass="49405">MLNPFNYKLSPPDLERDFRRERQPSDRRILLVILPIAAVLMLIFLLLALSGGVGDGSALASAILRVFGIFGAIIGIWKIHKTYDYETDEPIIFASSLVIVAHLIADNSRHDYFMSIVTWDLVSILGIYCVTALNSTQQFTLAGALTLGSLYFWFTRAVPELDFTKSIGTPLAYLAANSFGLIMSANINRSLRKDFKARVHEEALKHDLQKTTETLRETINTRDQLFSLIAHDLRGPIGALGSIAQYLLVQDSKNEAKRNELIELICKAATSSHVLLENLLSWALSETEDLSPKLQPVDLGDVVDSNIKLLSAVAANKEITLANDCSASKPVLADPQMISTVVRNLISNALKFTHRGGNIRISQESTSNQEAILKVTDNGVGIPTEKLPQIFNLDFKTTSRGTDGESGSNLGLRLCSQFMHKQGGQISAQSEVGKGSSFSLKLPYAPNATSE</sequence>
<keyword evidence="4" id="KW-0808">Transferase</keyword>
<evidence type="ECO:0000259" key="8">
    <source>
        <dbReference type="PROSITE" id="PS50109"/>
    </source>
</evidence>
<dbReference type="InterPro" id="IPR050736">
    <property type="entry name" value="Sensor_HK_Regulatory"/>
</dbReference>
<dbReference type="PANTHER" id="PTHR43711:SF26">
    <property type="entry name" value="SENSOR HISTIDINE KINASE RCSC"/>
    <property type="match status" value="1"/>
</dbReference>
<dbReference type="Gene3D" id="1.10.287.130">
    <property type="match status" value="1"/>
</dbReference>
<dbReference type="PRINTS" id="PR00344">
    <property type="entry name" value="BCTRLSENSOR"/>
</dbReference>
<keyword evidence="7" id="KW-0472">Membrane</keyword>
<protein>
    <recommendedName>
        <fullName evidence="2">histidine kinase</fullName>
        <ecNumber evidence="2">2.7.13.3</ecNumber>
    </recommendedName>
</protein>
<proteinExistence type="predicted"/>
<comment type="catalytic activity">
    <reaction evidence="1">
        <text>ATP + protein L-histidine = ADP + protein N-phospho-L-histidine.</text>
        <dbReference type="EC" id="2.7.13.3"/>
    </reaction>
</comment>
<keyword evidence="5 9" id="KW-0418">Kinase</keyword>
<evidence type="ECO:0000256" key="1">
    <source>
        <dbReference type="ARBA" id="ARBA00000085"/>
    </source>
</evidence>
<dbReference type="CDD" id="cd00075">
    <property type="entry name" value="HATPase"/>
    <property type="match status" value="1"/>
</dbReference>
<dbReference type="PROSITE" id="PS50109">
    <property type="entry name" value="HIS_KIN"/>
    <property type="match status" value="1"/>
</dbReference>
<evidence type="ECO:0000313" key="9">
    <source>
        <dbReference type="EMBL" id="MBK1876753.1"/>
    </source>
</evidence>
<dbReference type="EMBL" id="JAENIL010000011">
    <property type="protein sequence ID" value="MBK1876753.1"/>
    <property type="molecule type" value="Genomic_DNA"/>
</dbReference>
<dbReference type="InterPro" id="IPR003661">
    <property type="entry name" value="HisK_dim/P_dom"/>
</dbReference>
<dbReference type="PANTHER" id="PTHR43711">
    <property type="entry name" value="TWO-COMPONENT HISTIDINE KINASE"/>
    <property type="match status" value="1"/>
</dbReference>
<feature type="transmembrane region" description="Helical" evidence="7">
    <location>
        <begin position="112"/>
        <end position="133"/>
    </location>
</feature>
<reference evidence="9" key="1">
    <citation type="submission" date="2021-01" db="EMBL/GenBank/DDBJ databases">
        <title>Modified the classification status of verrucomicrobia.</title>
        <authorList>
            <person name="Feng X."/>
        </authorList>
    </citation>
    <scope>NUCLEOTIDE SEQUENCE</scope>
    <source>
        <strain evidence="9">KCTC 13126</strain>
    </source>
</reference>
<organism evidence="9 10">
    <name type="scientific">Pelagicoccus mobilis</name>
    <dbReference type="NCBI Taxonomy" id="415221"/>
    <lineage>
        <taxon>Bacteria</taxon>
        <taxon>Pseudomonadati</taxon>
        <taxon>Verrucomicrobiota</taxon>
        <taxon>Opitutia</taxon>
        <taxon>Puniceicoccales</taxon>
        <taxon>Pelagicoccaceae</taxon>
        <taxon>Pelagicoccus</taxon>
    </lineage>
</organism>
<keyword evidence="6" id="KW-0902">Two-component regulatory system</keyword>
<dbReference type="SMART" id="SM00387">
    <property type="entry name" value="HATPase_c"/>
    <property type="match status" value="1"/>
</dbReference>
<feature type="transmembrane region" description="Helical" evidence="7">
    <location>
        <begin position="89"/>
        <end position="106"/>
    </location>
</feature>
<keyword evidence="10" id="KW-1185">Reference proteome</keyword>
<dbReference type="GO" id="GO:0000155">
    <property type="term" value="F:phosphorelay sensor kinase activity"/>
    <property type="evidence" value="ECO:0007669"/>
    <property type="project" value="InterPro"/>
</dbReference>
<accession>A0A934S0B2</accession>
<feature type="transmembrane region" description="Helical" evidence="7">
    <location>
        <begin position="56"/>
        <end position="77"/>
    </location>
</feature>
<feature type="domain" description="Histidine kinase" evidence="8">
    <location>
        <begin position="228"/>
        <end position="446"/>
    </location>
</feature>
<name>A0A934S0B2_9BACT</name>
<evidence type="ECO:0000256" key="2">
    <source>
        <dbReference type="ARBA" id="ARBA00012438"/>
    </source>
</evidence>
<gene>
    <name evidence="9" type="ORF">JIN87_07735</name>
</gene>
<dbReference type="CDD" id="cd00082">
    <property type="entry name" value="HisKA"/>
    <property type="match status" value="1"/>
</dbReference>
<evidence type="ECO:0000256" key="3">
    <source>
        <dbReference type="ARBA" id="ARBA00022553"/>
    </source>
</evidence>
<keyword evidence="3" id="KW-0597">Phosphoprotein</keyword>
<keyword evidence="7" id="KW-1133">Transmembrane helix</keyword>
<feature type="transmembrane region" description="Helical" evidence="7">
    <location>
        <begin position="29"/>
        <end position="50"/>
    </location>
</feature>
<evidence type="ECO:0000256" key="6">
    <source>
        <dbReference type="ARBA" id="ARBA00023012"/>
    </source>
</evidence>
<dbReference type="InterPro" id="IPR036890">
    <property type="entry name" value="HATPase_C_sf"/>
</dbReference>
<dbReference type="SUPFAM" id="SSF47384">
    <property type="entry name" value="Homodimeric domain of signal transducing histidine kinase"/>
    <property type="match status" value="1"/>
</dbReference>
<feature type="transmembrane region" description="Helical" evidence="7">
    <location>
        <begin position="170"/>
        <end position="188"/>
    </location>
</feature>
<evidence type="ECO:0000256" key="5">
    <source>
        <dbReference type="ARBA" id="ARBA00022777"/>
    </source>
</evidence>
<evidence type="ECO:0000256" key="4">
    <source>
        <dbReference type="ARBA" id="ARBA00022679"/>
    </source>
</evidence>
<comment type="caution">
    <text evidence="9">The sequence shown here is derived from an EMBL/GenBank/DDBJ whole genome shotgun (WGS) entry which is preliminary data.</text>
</comment>
<dbReference type="InterPro" id="IPR003594">
    <property type="entry name" value="HATPase_dom"/>
</dbReference>
<dbReference type="AlphaFoldDB" id="A0A934S0B2"/>
<dbReference type="InterPro" id="IPR036097">
    <property type="entry name" value="HisK_dim/P_sf"/>
</dbReference>
<evidence type="ECO:0000256" key="7">
    <source>
        <dbReference type="SAM" id="Phobius"/>
    </source>
</evidence>
<dbReference type="Pfam" id="PF02518">
    <property type="entry name" value="HATPase_c"/>
    <property type="match status" value="1"/>
</dbReference>
<dbReference type="RefSeq" id="WP_200354969.1">
    <property type="nucleotide sequence ID" value="NZ_JAENIL010000011.1"/>
</dbReference>